<dbReference type="STRING" id="311410.LA5095_05652"/>
<reference evidence="3" key="1">
    <citation type="submission" date="2015-07" db="EMBL/GenBank/DDBJ databases">
        <authorList>
            <person name="Rodrigo-Torres Lidia"/>
            <person name="Arahal R.David."/>
        </authorList>
    </citation>
    <scope>NUCLEOTIDE SEQUENCE [LARGE SCALE GENOMIC DNA]</scope>
    <source>
        <strain evidence="3">CECT 5096</strain>
    </source>
</reference>
<dbReference type="EMBL" id="CXWC01000004">
    <property type="protein sequence ID" value="CTQ68822.1"/>
    <property type="molecule type" value="Genomic_DNA"/>
</dbReference>
<evidence type="ECO:0008006" key="4">
    <source>
        <dbReference type="Google" id="ProtNLM"/>
    </source>
</evidence>
<keyword evidence="3" id="KW-1185">Reference proteome</keyword>
<name>A0A0M7B0K7_9HYPH</name>
<protein>
    <recommendedName>
        <fullName evidence="4">Peptidoglycan binding-like domain-containing protein</fullName>
    </recommendedName>
</protein>
<dbReference type="RefSeq" id="WP_055121153.1">
    <property type="nucleotide sequence ID" value="NZ_CXWA01000013.1"/>
</dbReference>
<dbReference type="GeneID" id="97669321"/>
<dbReference type="AlphaFoldDB" id="A0A0M7B0K7"/>
<evidence type="ECO:0000313" key="3">
    <source>
        <dbReference type="Proteomes" id="UP000049983"/>
    </source>
</evidence>
<proteinExistence type="predicted"/>
<feature type="region of interest" description="Disordered" evidence="1">
    <location>
        <begin position="94"/>
        <end position="119"/>
    </location>
</feature>
<evidence type="ECO:0000256" key="1">
    <source>
        <dbReference type="SAM" id="MobiDB-lite"/>
    </source>
</evidence>
<organism evidence="2 3">
    <name type="scientific">Roseibium album</name>
    <dbReference type="NCBI Taxonomy" id="311410"/>
    <lineage>
        <taxon>Bacteria</taxon>
        <taxon>Pseudomonadati</taxon>
        <taxon>Pseudomonadota</taxon>
        <taxon>Alphaproteobacteria</taxon>
        <taxon>Hyphomicrobiales</taxon>
        <taxon>Stappiaceae</taxon>
        <taxon>Roseibium</taxon>
    </lineage>
</organism>
<evidence type="ECO:0000313" key="2">
    <source>
        <dbReference type="EMBL" id="CTQ68822.1"/>
    </source>
</evidence>
<dbReference type="Proteomes" id="UP000049983">
    <property type="component" value="Unassembled WGS sequence"/>
</dbReference>
<accession>A0A0M7B0K7</accession>
<sequence length="458" mass="50977">MSTLPKIQIDRSVGHRAQNNIADVRKVQIQLNRLLDPGRTSLVEDGFYGPNTKEMIGDFQSKVLGFQFPDHRVDPGAKTIKALNDEASRQKWKITPDTPKPVEPDKPKPVNPVNPEDLPKIVVHGPIDQKGGFDSYPAPVQVLGPTQVTSNVDRDGAWIMVPNGGERTIRLGISPDAPVEFVSNGVDENGVVRSFKKQELIKVTSHGQNLTIKGLNPCKNCKVDIVSNGRHLRLYVSVKPQRIVPLFVFHVEHGPGMKSRVSASELRTVLKIANSEILRPQCNVEFDLKDQRALSHKDIGKHLGTIVRDDTFNSKKDEWKYLRPFVNSRKFPQPNGAEPTTTVNLFIVRNMRSVQEEGKRPIKVWGAMDSSSGMCVMQDRSIGRFTGVNGLAHTLCHELGHLLIGQIYVHGNDIVQPESHNPYSDALMYAGGKGNKLYRIEIEAMNPTRHQPPPLVIG</sequence>
<gene>
    <name evidence="2" type="ORF">LA5096_01921</name>
</gene>
<dbReference type="InterPro" id="IPR036366">
    <property type="entry name" value="PGBDSf"/>
</dbReference>
<dbReference type="Gene3D" id="1.10.101.10">
    <property type="entry name" value="PGBD-like superfamily/PGBD"/>
    <property type="match status" value="1"/>
</dbReference>
<dbReference type="OrthoDB" id="7671393at2"/>